<accession>A0ABY5C386</accession>
<organism evidence="1 2">
    <name type="scientific">Fructilactobacillus ixorae</name>
    <dbReference type="NCBI Taxonomy" id="1750535"/>
    <lineage>
        <taxon>Bacteria</taxon>
        <taxon>Bacillati</taxon>
        <taxon>Bacillota</taxon>
        <taxon>Bacilli</taxon>
        <taxon>Lactobacillales</taxon>
        <taxon>Lactobacillaceae</taxon>
        <taxon>Fructilactobacillus</taxon>
    </lineage>
</organism>
<evidence type="ECO:0000313" key="1">
    <source>
        <dbReference type="EMBL" id="USS92807.1"/>
    </source>
</evidence>
<gene>
    <name evidence="1" type="ORF">M8332_04020</name>
</gene>
<dbReference type="RefSeq" id="WP_252779566.1">
    <property type="nucleotide sequence ID" value="NZ_CP097478.1"/>
</dbReference>
<dbReference type="EMBL" id="CP097478">
    <property type="protein sequence ID" value="USS92807.1"/>
    <property type="molecule type" value="Genomic_DNA"/>
</dbReference>
<proteinExistence type="predicted"/>
<evidence type="ECO:0000313" key="2">
    <source>
        <dbReference type="Proteomes" id="UP001057532"/>
    </source>
</evidence>
<dbReference type="Proteomes" id="UP001057532">
    <property type="component" value="Chromosome"/>
</dbReference>
<keyword evidence="2" id="KW-1185">Reference proteome</keyword>
<sequence length="132" mass="14671">MAEQDITPGTPEFDKMVFKLAGPITAANQTAFKFKDEPLTEIQPGVYVLPVLLQPEFNLFLVGAQLVGEDWVLGFSQATIENDNEVTDLTEPETTGQGLNQLGFRDPQVANELLQYFERLLTAGLGEWKLIK</sequence>
<reference evidence="1" key="1">
    <citation type="submission" date="2022-05" db="EMBL/GenBank/DDBJ databases">
        <authorList>
            <person name="Oliphant S.A."/>
            <person name="Watson-Haigh N.S."/>
            <person name="Sumby K.M."/>
            <person name="Gardner J.M."/>
            <person name="Jiranek V."/>
        </authorList>
    </citation>
    <scope>NUCLEOTIDE SEQUENCE</scope>
    <source>
        <strain evidence="1">Ru20-1</strain>
    </source>
</reference>
<evidence type="ECO:0008006" key="3">
    <source>
        <dbReference type="Google" id="ProtNLM"/>
    </source>
</evidence>
<protein>
    <recommendedName>
        <fullName evidence="3">DUF1833 domain-containing protein</fullName>
    </recommendedName>
</protein>
<name>A0ABY5C386_9LACO</name>